<dbReference type="RefSeq" id="WP_185008677.1">
    <property type="nucleotide sequence ID" value="NZ_BAAAUI010000082.1"/>
</dbReference>
<protein>
    <submittedName>
        <fullName evidence="2">Uncharacterized protein</fullName>
    </submittedName>
</protein>
<evidence type="ECO:0000313" key="2">
    <source>
        <dbReference type="EMBL" id="MBB4681817.1"/>
    </source>
</evidence>
<name>A0A7W7FXZ4_9PSEU</name>
<feature type="region of interest" description="Disordered" evidence="1">
    <location>
        <begin position="194"/>
        <end position="213"/>
    </location>
</feature>
<keyword evidence="3" id="KW-1185">Reference proteome</keyword>
<organism evidence="2 3">
    <name type="scientific">Crossiella cryophila</name>
    <dbReference type="NCBI Taxonomy" id="43355"/>
    <lineage>
        <taxon>Bacteria</taxon>
        <taxon>Bacillati</taxon>
        <taxon>Actinomycetota</taxon>
        <taxon>Actinomycetes</taxon>
        <taxon>Pseudonocardiales</taxon>
        <taxon>Pseudonocardiaceae</taxon>
        <taxon>Crossiella</taxon>
    </lineage>
</organism>
<comment type="caution">
    <text evidence="2">The sequence shown here is derived from an EMBL/GenBank/DDBJ whole genome shotgun (WGS) entry which is preliminary data.</text>
</comment>
<evidence type="ECO:0000256" key="1">
    <source>
        <dbReference type="SAM" id="MobiDB-lite"/>
    </source>
</evidence>
<gene>
    <name evidence="2" type="ORF">HNR67_007935</name>
</gene>
<proteinExistence type="predicted"/>
<sequence>MGEALRRGATLRTALRIGLVEAAPRPAISGEWWPVWWALGEFGWLDDALLDSLDRCQGPGSRVPSLRLVRRLYRIGWLVRDRPPGRPARPVRVTPQGLEVIGEIPAGAPAWTVSNSEVARRALAAVLPVRGWAEVPSLCRLVAEAAACWNRLVRDADVRAAVQEWRNAGWLTDGAPVPGRWLLNPLGRRSARSIANATGTAPPRRPRQQDEEHDRLLTNTVRRLLAVRPGLVGVVRIARRCPVAGLGGPGWIVPDAAVGFRCEDGDRVLVIEAERHGRYDGLVRHIRQLRQLAEFCPAETMQVAVVCSRRTPGRLAALSDALAEPGIPYRFQAVVTTPVLLPRQLLDWGIDGDAVPIPPPW</sequence>
<dbReference type="AlphaFoldDB" id="A0A7W7FXZ4"/>
<dbReference type="Proteomes" id="UP000533598">
    <property type="component" value="Unassembled WGS sequence"/>
</dbReference>
<evidence type="ECO:0000313" key="3">
    <source>
        <dbReference type="Proteomes" id="UP000533598"/>
    </source>
</evidence>
<accession>A0A7W7FXZ4</accession>
<reference evidence="2 3" key="1">
    <citation type="submission" date="2020-08" db="EMBL/GenBank/DDBJ databases">
        <title>Sequencing the genomes of 1000 actinobacteria strains.</title>
        <authorList>
            <person name="Klenk H.-P."/>
        </authorList>
    </citation>
    <scope>NUCLEOTIDE SEQUENCE [LARGE SCALE GENOMIC DNA]</scope>
    <source>
        <strain evidence="2 3">DSM 44230</strain>
    </source>
</reference>
<dbReference type="EMBL" id="JACHMH010000001">
    <property type="protein sequence ID" value="MBB4681817.1"/>
    <property type="molecule type" value="Genomic_DNA"/>
</dbReference>